<dbReference type="Pfam" id="PF00126">
    <property type="entry name" value="HTH_1"/>
    <property type="match status" value="1"/>
</dbReference>
<dbReference type="Gene3D" id="1.10.10.10">
    <property type="entry name" value="Winged helix-like DNA-binding domain superfamily/Winged helix DNA-binding domain"/>
    <property type="match status" value="1"/>
</dbReference>
<accession>A0A974S5P5</accession>
<dbReference type="InterPro" id="IPR058163">
    <property type="entry name" value="LysR-type_TF_proteobact-type"/>
</dbReference>
<evidence type="ECO:0000259" key="5">
    <source>
        <dbReference type="PROSITE" id="PS50931"/>
    </source>
</evidence>
<protein>
    <submittedName>
        <fullName evidence="6">LysR family transcriptional regulator</fullName>
    </submittedName>
</protein>
<comment type="similarity">
    <text evidence="1">Belongs to the LysR transcriptional regulatory family.</text>
</comment>
<dbReference type="SUPFAM" id="SSF53850">
    <property type="entry name" value="Periplasmic binding protein-like II"/>
    <property type="match status" value="1"/>
</dbReference>
<dbReference type="Proteomes" id="UP000595894">
    <property type="component" value="Chromosome"/>
</dbReference>
<dbReference type="InterPro" id="IPR036390">
    <property type="entry name" value="WH_DNA-bd_sf"/>
</dbReference>
<dbReference type="SUPFAM" id="SSF46785">
    <property type="entry name" value="Winged helix' DNA-binding domain"/>
    <property type="match status" value="1"/>
</dbReference>
<dbReference type="PANTHER" id="PTHR30537:SF3">
    <property type="entry name" value="TRANSCRIPTIONAL REGULATORY PROTEIN"/>
    <property type="match status" value="1"/>
</dbReference>
<dbReference type="GO" id="GO:0043565">
    <property type="term" value="F:sequence-specific DNA binding"/>
    <property type="evidence" value="ECO:0007669"/>
    <property type="project" value="TreeGrafter"/>
</dbReference>
<dbReference type="Pfam" id="PF03466">
    <property type="entry name" value="LysR_substrate"/>
    <property type="match status" value="1"/>
</dbReference>
<dbReference type="GO" id="GO:0006351">
    <property type="term" value="P:DNA-templated transcription"/>
    <property type="evidence" value="ECO:0007669"/>
    <property type="project" value="TreeGrafter"/>
</dbReference>
<dbReference type="InterPro" id="IPR005119">
    <property type="entry name" value="LysR_subst-bd"/>
</dbReference>
<reference evidence="7" key="1">
    <citation type="submission" date="2020-09" db="EMBL/GenBank/DDBJ databases">
        <title>Sphingomonas sp., a new species isolated from pork steak.</title>
        <authorList>
            <person name="Heidler von Heilborn D."/>
        </authorList>
    </citation>
    <scope>NUCLEOTIDE SEQUENCE [LARGE SCALE GENOMIC DNA]</scope>
</reference>
<dbReference type="EMBL" id="CP061035">
    <property type="protein sequence ID" value="QQV78789.1"/>
    <property type="molecule type" value="Genomic_DNA"/>
</dbReference>
<evidence type="ECO:0000256" key="1">
    <source>
        <dbReference type="ARBA" id="ARBA00009437"/>
    </source>
</evidence>
<name>A0A974S5P5_9SPHN</name>
<evidence type="ECO:0000256" key="2">
    <source>
        <dbReference type="ARBA" id="ARBA00023015"/>
    </source>
</evidence>
<keyword evidence="4" id="KW-0804">Transcription</keyword>
<dbReference type="PANTHER" id="PTHR30537">
    <property type="entry name" value="HTH-TYPE TRANSCRIPTIONAL REGULATOR"/>
    <property type="match status" value="1"/>
</dbReference>
<dbReference type="PROSITE" id="PS50931">
    <property type="entry name" value="HTH_LYSR"/>
    <property type="match status" value="1"/>
</dbReference>
<keyword evidence="2" id="KW-0805">Transcription regulation</keyword>
<dbReference type="Gene3D" id="3.40.190.290">
    <property type="match status" value="1"/>
</dbReference>
<feature type="domain" description="HTH lysR-type" evidence="5">
    <location>
        <begin position="3"/>
        <end position="60"/>
    </location>
</feature>
<proteinExistence type="inferred from homology"/>
<dbReference type="InterPro" id="IPR000847">
    <property type="entry name" value="LysR_HTH_N"/>
</dbReference>
<dbReference type="GO" id="GO:0003700">
    <property type="term" value="F:DNA-binding transcription factor activity"/>
    <property type="evidence" value="ECO:0007669"/>
    <property type="project" value="InterPro"/>
</dbReference>
<evidence type="ECO:0000313" key="7">
    <source>
        <dbReference type="Proteomes" id="UP000595894"/>
    </source>
</evidence>
<dbReference type="KEGG" id="sari:H5J25_02450"/>
<gene>
    <name evidence="6" type="ORF">H5J25_02450</name>
</gene>
<keyword evidence="7" id="KW-1185">Reference proteome</keyword>
<dbReference type="RefSeq" id="WP_202095916.1">
    <property type="nucleotide sequence ID" value="NZ_CP061035.1"/>
</dbReference>
<evidence type="ECO:0000256" key="4">
    <source>
        <dbReference type="ARBA" id="ARBA00023163"/>
    </source>
</evidence>
<organism evidence="6 7">
    <name type="scientific">Sphingomonas aliaeris</name>
    <dbReference type="NCBI Taxonomy" id="2759526"/>
    <lineage>
        <taxon>Bacteria</taxon>
        <taxon>Pseudomonadati</taxon>
        <taxon>Pseudomonadota</taxon>
        <taxon>Alphaproteobacteria</taxon>
        <taxon>Sphingomonadales</taxon>
        <taxon>Sphingomonadaceae</taxon>
        <taxon>Sphingomonas</taxon>
    </lineage>
</organism>
<evidence type="ECO:0000313" key="6">
    <source>
        <dbReference type="EMBL" id="QQV78789.1"/>
    </source>
</evidence>
<keyword evidence="3" id="KW-0238">DNA-binding</keyword>
<dbReference type="AlphaFoldDB" id="A0A974S5P5"/>
<dbReference type="InterPro" id="IPR036388">
    <property type="entry name" value="WH-like_DNA-bd_sf"/>
</dbReference>
<evidence type="ECO:0000256" key="3">
    <source>
        <dbReference type="ARBA" id="ARBA00023125"/>
    </source>
</evidence>
<sequence length="296" mass="32765">MQPRWNDLQDFLAVARTGQLSRAAASTGVDATTIGRRLRRLEASLGQTLFEKTREGQVLTEAGERLFAHAEAMQRAADQIDERASTAKELAGLLRVSVSEGFGAWFIAQHLSTFIEQFPALTVDLVASSGFLSPSKRETDIAILLARPRAGPVVSAKLADYGLRAYASHDYVARSGQVMDTETLRQRTLVGYIPDLLYAPELRYLGEIDNALVPTVRSSSILAQHRLIASDVGIGVLPCFIGDADPRLIRILPEVHIKRSFWMVTHQDMRQLQRVRVFNSWLTALVSGNRNQLLGN</sequence>